<sequence length="296" mass="33384">MAEILQGLGLSISSDDSKADEALELMRLAASLSSMTQVRTQETMSSEQDSQPFWARDQALTDVLAVHFSGQMHRSVDRLIPAKLTVGFIVTNYGYHIDWTDCLHRHLDVSHKRKIVSVFQQKLWLSLHAEVSDRCPVPQAVLREALNTLDLLFPFKDATTHSFLKDQGQLFNNLILLRRDRKCHLGDYPYWGNKIEELITILDRPPSGLRQFLPHPDRTNLLESANFWIAAFVALLAVISFVFGLIAVVYAKESLEVSKDSLKLTELQYQLSLAQACSNPDEAALLPSFCSSRSKV</sequence>
<feature type="transmembrane region" description="Helical" evidence="1">
    <location>
        <begin position="227"/>
        <end position="251"/>
    </location>
</feature>
<keyword evidence="1" id="KW-0472">Membrane</keyword>
<dbReference type="Proteomes" id="UP000014480">
    <property type="component" value="Unassembled WGS sequence"/>
</dbReference>
<reference evidence="3" key="1">
    <citation type="journal article" date="2013" name="New Phytol.">
        <title>Comparative genomic and transcriptomic analyses reveal the hemibiotrophic stage shift of Colletotrichum fungi.</title>
        <authorList>
            <person name="Gan P."/>
            <person name="Ikeda K."/>
            <person name="Irieda H."/>
            <person name="Narusaka M."/>
            <person name="O'Connell R.J."/>
            <person name="Narusaka Y."/>
            <person name="Takano Y."/>
            <person name="Kubo Y."/>
            <person name="Shirasu K."/>
        </authorList>
    </citation>
    <scope>NUCLEOTIDE SEQUENCE [LARGE SCALE GENOMIC DNA]</scope>
    <source>
        <strain evidence="3">104-T / ATCC 96160 / CBS 514.97 / LARS 414 / MAFF 240422</strain>
    </source>
</reference>
<evidence type="ECO:0000256" key="1">
    <source>
        <dbReference type="SAM" id="Phobius"/>
    </source>
</evidence>
<keyword evidence="1" id="KW-0812">Transmembrane</keyword>
<protein>
    <submittedName>
        <fullName evidence="2">Uncharacterized protein</fullName>
    </submittedName>
</protein>
<reference evidence="3" key="2">
    <citation type="journal article" date="2019" name="Mol. Plant Microbe Interact.">
        <title>Genome sequence resources for four phytopathogenic fungi from the Colletotrichum orbiculare species complex.</title>
        <authorList>
            <person name="Gan P."/>
            <person name="Tsushima A."/>
            <person name="Narusaka M."/>
            <person name="Narusaka Y."/>
            <person name="Takano Y."/>
            <person name="Kubo Y."/>
            <person name="Shirasu K."/>
        </authorList>
    </citation>
    <scope>GENOME REANNOTATION</scope>
    <source>
        <strain evidence="3">104-T / ATCC 96160 / CBS 514.97 / LARS 414 / MAFF 240422</strain>
    </source>
</reference>
<keyword evidence="3" id="KW-1185">Reference proteome</keyword>
<evidence type="ECO:0000313" key="2">
    <source>
        <dbReference type="EMBL" id="TDZ26768.1"/>
    </source>
</evidence>
<dbReference type="OrthoDB" id="4835033at2759"/>
<gene>
    <name evidence="2" type="ORF">Cob_v000050</name>
</gene>
<proteinExistence type="predicted"/>
<name>A0A484G9L2_COLOR</name>
<keyword evidence="1" id="KW-1133">Transmembrane helix</keyword>
<comment type="caution">
    <text evidence="2">The sequence shown here is derived from an EMBL/GenBank/DDBJ whole genome shotgun (WGS) entry which is preliminary data.</text>
</comment>
<evidence type="ECO:0000313" key="3">
    <source>
        <dbReference type="Proteomes" id="UP000014480"/>
    </source>
</evidence>
<accession>A0A484G9L2</accession>
<dbReference type="EMBL" id="AMCV02000001">
    <property type="protein sequence ID" value="TDZ26768.1"/>
    <property type="molecule type" value="Genomic_DNA"/>
</dbReference>
<organism evidence="2 3">
    <name type="scientific">Colletotrichum orbiculare (strain 104-T / ATCC 96160 / CBS 514.97 / LARS 414 / MAFF 240422)</name>
    <name type="common">Cucumber anthracnose fungus</name>
    <name type="synonym">Colletotrichum lagenarium</name>
    <dbReference type="NCBI Taxonomy" id="1213857"/>
    <lineage>
        <taxon>Eukaryota</taxon>
        <taxon>Fungi</taxon>
        <taxon>Dikarya</taxon>
        <taxon>Ascomycota</taxon>
        <taxon>Pezizomycotina</taxon>
        <taxon>Sordariomycetes</taxon>
        <taxon>Hypocreomycetidae</taxon>
        <taxon>Glomerellales</taxon>
        <taxon>Glomerellaceae</taxon>
        <taxon>Colletotrichum</taxon>
        <taxon>Colletotrichum orbiculare species complex</taxon>
    </lineage>
</organism>
<dbReference type="AlphaFoldDB" id="A0A484G9L2"/>